<dbReference type="GO" id="GO:0046872">
    <property type="term" value="F:metal ion binding"/>
    <property type="evidence" value="ECO:0007669"/>
    <property type="project" value="UniProtKB-KW"/>
</dbReference>
<accession>A0A8J3I688</accession>
<dbReference type="Gene3D" id="3.90.79.10">
    <property type="entry name" value="Nucleoside Triphosphate Pyrophosphohydrolase"/>
    <property type="match status" value="1"/>
</dbReference>
<evidence type="ECO:0000256" key="1">
    <source>
        <dbReference type="ARBA" id="ARBA00001946"/>
    </source>
</evidence>
<dbReference type="CDD" id="cd04690">
    <property type="entry name" value="NUDIX_Hydrolase"/>
    <property type="match status" value="1"/>
</dbReference>
<comment type="similarity">
    <text evidence="2">Belongs to the Nudix hydrolase family.</text>
</comment>
<dbReference type="InterPro" id="IPR015797">
    <property type="entry name" value="NUDIX_hydrolase-like_dom_sf"/>
</dbReference>
<evidence type="ECO:0000256" key="5">
    <source>
        <dbReference type="ARBA" id="ARBA00022842"/>
    </source>
</evidence>
<evidence type="ECO:0000256" key="3">
    <source>
        <dbReference type="ARBA" id="ARBA00022723"/>
    </source>
</evidence>
<dbReference type="Pfam" id="PF00293">
    <property type="entry name" value="NUDIX"/>
    <property type="match status" value="1"/>
</dbReference>
<keyword evidence="4" id="KW-0378">Hydrolase</keyword>
<evidence type="ECO:0000256" key="2">
    <source>
        <dbReference type="ARBA" id="ARBA00005582"/>
    </source>
</evidence>
<dbReference type="PROSITE" id="PS00893">
    <property type="entry name" value="NUDIX_BOX"/>
    <property type="match status" value="1"/>
</dbReference>
<evidence type="ECO:0000313" key="7">
    <source>
        <dbReference type="EMBL" id="GHO48166.1"/>
    </source>
</evidence>
<comment type="caution">
    <text evidence="7">The sequence shown here is derived from an EMBL/GenBank/DDBJ whole genome shotgun (WGS) entry which is preliminary data.</text>
</comment>
<dbReference type="SUPFAM" id="SSF55811">
    <property type="entry name" value="Nudix"/>
    <property type="match status" value="1"/>
</dbReference>
<evidence type="ECO:0000256" key="4">
    <source>
        <dbReference type="ARBA" id="ARBA00022801"/>
    </source>
</evidence>
<proteinExistence type="inferred from homology"/>
<evidence type="ECO:0000259" key="6">
    <source>
        <dbReference type="PROSITE" id="PS51462"/>
    </source>
</evidence>
<dbReference type="PANTHER" id="PTHR43758:SF2">
    <property type="entry name" value="OXIDIZED PURINE NUCLEOSIDE TRIPHOSPHATE HYDROLASE"/>
    <property type="match status" value="1"/>
</dbReference>
<gene>
    <name evidence="7" type="ORF">KSX_63290</name>
</gene>
<dbReference type="RefSeq" id="WP_220197371.1">
    <property type="nucleotide sequence ID" value="NZ_BNJF01000003.1"/>
</dbReference>
<comment type="cofactor">
    <cofactor evidence="1">
        <name>Mg(2+)</name>
        <dbReference type="ChEBI" id="CHEBI:18420"/>
    </cofactor>
</comment>
<dbReference type="PROSITE" id="PS51462">
    <property type="entry name" value="NUDIX"/>
    <property type="match status" value="1"/>
</dbReference>
<reference evidence="7" key="1">
    <citation type="submission" date="2020-10" db="EMBL/GenBank/DDBJ databases">
        <title>Taxonomic study of unclassified bacteria belonging to the class Ktedonobacteria.</title>
        <authorList>
            <person name="Yabe S."/>
            <person name="Wang C.M."/>
            <person name="Zheng Y."/>
            <person name="Sakai Y."/>
            <person name="Cavaletti L."/>
            <person name="Monciardini P."/>
            <person name="Donadio S."/>
        </authorList>
    </citation>
    <scope>NUCLEOTIDE SEQUENCE</scope>
    <source>
        <strain evidence="7">SOSP1-1</strain>
    </source>
</reference>
<protein>
    <submittedName>
        <fullName evidence="7">DNA mismatch repair protein MutT</fullName>
    </submittedName>
</protein>
<dbReference type="Proteomes" id="UP000612362">
    <property type="component" value="Unassembled WGS sequence"/>
</dbReference>
<keyword evidence="8" id="KW-1185">Reference proteome</keyword>
<dbReference type="GO" id="GO:0005737">
    <property type="term" value="C:cytoplasm"/>
    <property type="evidence" value="ECO:0007669"/>
    <property type="project" value="TreeGrafter"/>
</dbReference>
<sequence>MQGIIDKLALIYIVGGRILSTRSKGKDTYYLPGGKREGAETDQETLIREIKEELTVDILPETIEFVGQFEAQAHGKAEGMIVQMRCYSAQFSGELQAASEIEEVVWLSYTDRARTSPVDQIIFDYLKEKGLLV</sequence>
<feature type="domain" description="Nudix hydrolase" evidence="6">
    <location>
        <begin position="1"/>
        <end position="130"/>
    </location>
</feature>
<dbReference type="EMBL" id="BNJF01000003">
    <property type="protein sequence ID" value="GHO48166.1"/>
    <property type="molecule type" value="Genomic_DNA"/>
</dbReference>
<dbReference type="PANTHER" id="PTHR43758">
    <property type="entry name" value="7,8-DIHYDRO-8-OXOGUANINE TRIPHOSPHATASE"/>
    <property type="match status" value="1"/>
</dbReference>
<dbReference type="InterPro" id="IPR000086">
    <property type="entry name" value="NUDIX_hydrolase_dom"/>
</dbReference>
<dbReference type="InterPro" id="IPR020084">
    <property type="entry name" value="NUDIX_hydrolase_CS"/>
</dbReference>
<organism evidence="7 8">
    <name type="scientific">Ktedonospora formicarum</name>
    <dbReference type="NCBI Taxonomy" id="2778364"/>
    <lineage>
        <taxon>Bacteria</taxon>
        <taxon>Bacillati</taxon>
        <taxon>Chloroflexota</taxon>
        <taxon>Ktedonobacteria</taxon>
        <taxon>Ktedonobacterales</taxon>
        <taxon>Ktedonobacteraceae</taxon>
        <taxon>Ktedonospora</taxon>
    </lineage>
</organism>
<name>A0A8J3I688_9CHLR</name>
<dbReference type="GO" id="GO:0008413">
    <property type="term" value="F:8-oxo-7,8-dihydroguanosine triphosphate pyrophosphatase activity"/>
    <property type="evidence" value="ECO:0007669"/>
    <property type="project" value="TreeGrafter"/>
</dbReference>
<dbReference type="GO" id="GO:0042262">
    <property type="term" value="P:DNA protection"/>
    <property type="evidence" value="ECO:0007669"/>
    <property type="project" value="TreeGrafter"/>
</dbReference>
<keyword evidence="5" id="KW-0460">Magnesium</keyword>
<evidence type="ECO:0000313" key="8">
    <source>
        <dbReference type="Proteomes" id="UP000612362"/>
    </source>
</evidence>
<dbReference type="AlphaFoldDB" id="A0A8J3I688"/>
<keyword evidence="3" id="KW-0479">Metal-binding</keyword>